<comment type="caution">
    <text evidence="1">The sequence shown here is derived from an EMBL/GenBank/DDBJ whole genome shotgun (WGS) entry which is preliminary data.</text>
</comment>
<accession>A0AAN5CB92</accession>
<protein>
    <submittedName>
        <fullName evidence="1">Uncharacterized protein</fullName>
    </submittedName>
</protein>
<sequence>VPIPDEFSQNPYNSQQKIHERRWEFSKEQMMCLILRIPSLLSSLNPLNEETDSFQGPEKNAQIECDRIELAAVPANSVLFLRK</sequence>
<dbReference type="AlphaFoldDB" id="A0AAN5CB92"/>
<feature type="non-terminal residue" evidence="1">
    <location>
        <position position="1"/>
    </location>
</feature>
<organism evidence="1 2">
    <name type="scientific">Pristionchus mayeri</name>
    <dbReference type="NCBI Taxonomy" id="1317129"/>
    <lineage>
        <taxon>Eukaryota</taxon>
        <taxon>Metazoa</taxon>
        <taxon>Ecdysozoa</taxon>
        <taxon>Nematoda</taxon>
        <taxon>Chromadorea</taxon>
        <taxon>Rhabditida</taxon>
        <taxon>Rhabditina</taxon>
        <taxon>Diplogasteromorpha</taxon>
        <taxon>Diplogasteroidea</taxon>
        <taxon>Neodiplogasteridae</taxon>
        <taxon>Pristionchus</taxon>
    </lineage>
</organism>
<reference evidence="2" key="1">
    <citation type="submission" date="2022-10" db="EMBL/GenBank/DDBJ databases">
        <title>Genome assembly of Pristionchus species.</title>
        <authorList>
            <person name="Yoshida K."/>
            <person name="Sommer R.J."/>
        </authorList>
    </citation>
    <scope>NUCLEOTIDE SEQUENCE [LARGE SCALE GENOMIC DNA]</scope>
    <source>
        <strain evidence="2">RS5460</strain>
    </source>
</reference>
<gene>
    <name evidence="1" type="ORF">PMAYCL1PPCAC_05016</name>
</gene>
<proteinExistence type="predicted"/>
<name>A0AAN5CB92_9BILA</name>
<keyword evidence="2" id="KW-1185">Reference proteome</keyword>
<dbReference type="EMBL" id="BTRK01000002">
    <property type="protein sequence ID" value="GMR34821.1"/>
    <property type="molecule type" value="Genomic_DNA"/>
</dbReference>
<evidence type="ECO:0000313" key="1">
    <source>
        <dbReference type="EMBL" id="GMR34821.1"/>
    </source>
</evidence>
<evidence type="ECO:0000313" key="2">
    <source>
        <dbReference type="Proteomes" id="UP001328107"/>
    </source>
</evidence>
<dbReference type="Proteomes" id="UP001328107">
    <property type="component" value="Unassembled WGS sequence"/>
</dbReference>